<protein>
    <submittedName>
        <fullName evidence="7">Uncharacterized integral membrane protein</fullName>
    </submittedName>
</protein>
<sequence>MKRWGLYIVVILLGILFAVLGLFNSTKVNFDYVVAQKEIPLIFVMLISFVFGALLTLLVFGIKTLYWRSRALALEKQLVAEYDKFEESELRREFENSRKV</sequence>
<evidence type="ECO:0000256" key="3">
    <source>
        <dbReference type="ARBA" id="ARBA00022989"/>
    </source>
</evidence>
<feature type="transmembrane region" description="Helical" evidence="5">
    <location>
        <begin position="5"/>
        <end position="23"/>
    </location>
</feature>
<name>A0A380MTJ3_9GAMM</name>
<keyword evidence="3 5" id="KW-1133">Transmembrane helix</keyword>
<feature type="domain" description="Lipopolysaccharide assembly protein A" evidence="6">
    <location>
        <begin position="24"/>
        <end position="79"/>
    </location>
</feature>
<dbReference type="Proteomes" id="UP000254601">
    <property type="component" value="Unassembled WGS sequence"/>
</dbReference>
<evidence type="ECO:0000256" key="2">
    <source>
        <dbReference type="ARBA" id="ARBA00022692"/>
    </source>
</evidence>
<proteinExistence type="predicted"/>
<dbReference type="InterPro" id="IPR010445">
    <property type="entry name" value="LapA_dom"/>
</dbReference>
<accession>A0A380MTJ3</accession>
<dbReference type="AlphaFoldDB" id="A0A380MTJ3"/>
<evidence type="ECO:0000313" key="7">
    <source>
        <dbReference type="EMBL" id="SUO95386.1"/>
    </source>
</evidence>
<organism evidence="7 8">
    <name type="scientific">Suttonella ornithocola</name>
    <dbReference type="NCBI Taxonomy" id="279832"/>
    <lineage>
        <taxon>Bacteria</taxon>
        <taxon>Pseudomonadati</taxon>
        <taxon>Pseudomonadota</taxon>
        <taxon>Gammaproteobacteria</taxon>
        <taxon>Cardiobacteriales</taxon>
        <taxon>Cardiobacteriaceae</taxon>
        <taxon>Suttonella</taxon>
    </lineage>
</organism>
<keyword evidence="2 5" id="KW-0812">Transmembrane</keyword>
<evidence type="ECO:0000256" key="5">
    <source>
        <dbReference type="SAM" id="Phobius"/>
    </source>
</evidence>
<keyword evidence="4 5" id="KW-0472">Membrane</keyword>
<evidence type="ECO:0000259" key="6">
    <source>
        <dbReference type="Pfam" id="PF06305"/>
    </source>
</evidence>
<keyword evidence="8" id="KW-1185">Reference proteome</keyword>
<keyword evidence="1" id="KW-1003">Cell membrane</keyword>
<evidence type="ECO:0000313" key="8">
    <source>
        <dbReference type="Proteomes" id="UP000254601"/>
    </source>
</evidence>
<dbReference type="EMBL" id="UHIC01000001">
    <property type="protein sequence ID" value="SUO95386.1"/>
    <property type="molecule type" value="Genomic_DNA"/>
</dbReference>
<dbReference type="Pfam" id="PF06305">
    <property type="entry name" value="LapA_dom"/>
    <property type="match status" value="1"/>
</dbReference>
<evidence type="ECO:0000256" key="1">
    <source>
        <dbReference type="ARBA" id="ARBA00022475"/>
    </source>
</evidence>
<dbReference type="GO" id="GO:0005886">
    <property type="term" value="C:plasma membrane"/>
    <property type="evidence" value="ECO:0007669"/>
    <property type="project" value="InterPro"/>
</dbReference>
<gene>
    <name evidence="7" type="ORF">NCTC13337_01284</name>
</gene>
<evidence type="ECO:0000256" key="4">
    <source>
        <dbReference type="ARBA" id="ARBA00023136"/>
    </source>
</evidence>
<feature type="transmembrane region" description="Helical" evidence="5">
    <location>
        <begin position="43"/>
        <end position="66"/>
    </location>
</feature>
<reference evidence="7 8" key="1">
    <citation type="submission" date="2018-06" db="EMBL/GenBank/DDBJ databases">
        <authorList>
            <consortium name="Pathogen Informatics"/>
            <person name="Doyle S."/>
        </authorList>
    </citation>
    <scope>NUCLEOTIDE SEQUENCE [LARGE SCALE GENOMIC DNA]</scope>
    <source>
        <strain evidence="7 8">NCTC13337</strain>
    </source>
</reference>